<gene>
    <name evidence="1" type="ORF">NYF23_03980</name>
</gene>
<dbReference type="NCBIfam" id="TIGR03749">
    <property type="entry name" value="conj_TIGR03749"/>
    <property type="match status" value="1"/>
</dbReference>
<dbReference type="EMBL" id="CP103416">
    <property type="protein sequence ID" value="UVW35777.1"/>
    <property type="molecule type" value="Genomic_DNA"/>
</dbReference>
<evidence type="ECO:0000313" key="1">
    <source>
        <dbReference type="EMBL" id="UVW35777.1"/>
    </source>
</evidence>
<dbReference type="Pfam" id="PF11920">
    <property type="entry name" value="DUF3438"/>
    <property type="match status" value="1"/>
</dbReference>
<evidence type="ECO:0000313" key="2">
    <source>
        <dbReference type="Proteomes" id="UP001059934"/>
    </source>
</evidence>
<sequence length="293" mass="32564">MNFLLRWINILLLGLVGVVIAMSAMAESIRIGSTTAERVLWDKRPIVVHIQRNHERIIHFPDDIRYWLPDQLQRKVTVLAANGVLYIRALEPFSRSRIQVQGLQSQQIYLLDVMADDTASVADELIVMTAESVINQAKDKTQKIVGQDWRVRLSRYAAQQLYAPERLLKGDSAIERIPVASQAIPLIRGGVIEATPIASWQGGGLTVTAVRLQNKQTHPLVLQFPPSGGGNSVNLNKRLRGRWLTATLQHKWLGALGQKDDTTTLYLVSAQSFVESTGFVNLNAGLEEDNADG</sequence>
<dbReference type="Proteomes" id="UP001059934">
    <property type="component" value="Chromosome"/>
</dbReference>
<proteinExistence type="predicted"/>
<accession>A0ABY5TPR6</accession>
<name>A0ABY5TPR6_9GAMM</name>
<dbReference type="InterPro" id="IPR021844">
    <property type="entry name" value="Integr_conj_element_PFL4704"/>
</dbReference>
<keyword evidence="2" id="KW-1185">Reference proteome</keyword>
<reference evidence="1" key="1">
    <citation type="submission" date="2022-08" db="EMBL/GenBank/DDBJ databases">
        <title>Catabolic pathway analysis in culturable SAR92 clade bacteria reveals their overlooked roles in DMSP degradation in coastal seas.</title>
        <authorList>
            <person name="He X."/>
            <person name="Zhang X."/>
            <person name="Zhang Y."/>
        </authorList>
    </citation>
    <scope>NUCLEOTIDE SEQUENCE</scope>
    <source>
        <strain evidence="1">H455</strain>
    </source>
</reference>
<organism evidence="1 2">
    <name type="scientific">SAR92 clade bacterium H455</name>
    <dbReference type="NCBI Taxonomy" id="2974818"/>
    <lineage>
        <taxon>Bacteria</taxon>
        <taxon>Pseudomonadati</taxon>
        <taxon>Pseudomonadota</taxon>
        <taxon>Gammaproteobacteria</taxon>
        <taxon>Cellvibrionales</taxon>
        <taxon>Porticoccaceae</taxon>
        <taxon>SAR92 clade</taxon>
    </lineage>
</organism>
<protein>
    <submittedName>
        <fullName evidence="1">TIGR03749 family integrating conjugative element protein</fullName>
    </submittedName>
</protein>